<evidence type="ECO:0000313" key="2">
    <source>
        <dbReference type="Proteomes" id="UP000322234"/>
    </source>
</evidence>
<dbReference type="EMBL" id="VBQZ03000226">
    <property type="protein sequence ID" value="MXQ98236.1"/>
    <property type="molecule type" value="Genomic_DNA"/>
</dbReference>
<gene>
    <name evidence="1" type="ORF">E5288_WYG009248</name>
</gene>
<dbReference type="AlphaFoldDB" id="A0A6B0SDY6"/>
<evidence type="ECO:0000313" key="1">
    <source>
        <dbReference type="EMBL" id="MXQ98236.1"/>
    </source>
</evidence>
<organism evidence="1 2">
    <name type="scientific">Bos mutus</name>
    <name type="common">wild yak</name>
    <dbReference type="NCBI Taxonomy" id="72004"/>
    <lineage>
        <taxon>Eukaryota</taxon>
        <taxon>Metazoa</taxon>
        <taxon>Chordata</taxon>
        <taxon>Craniata</taxon>
        <taxon>Vertebrata</taxon>
        <taxon>Euteleostomi</taxon>
        <taxon>Mammalia</taxon>
        <taxon>Eutheria</taxon>
        <taxon>Laurasiatheria</taxon>
        <taxon>Artiodactyla</taxon>
        <taxon>Ruminantia</taxon>
        <taxon>Pecora</taxon>
        <taxon>Bovidae</taxon>
        <taxon>Bovinae</taxon>
        <taxon>Bos</taxon>
    </lineage>
</organism>
<comment type="caution">
    <text evidence="1">The sequence shown here is derived from an EMBL/GenBank/DDBJ whole genome shotgun (WGS) entry which is preliminary data.</text>
</comment>
<protein>
    <submittedName>
        <fullName evidence="1">Uncharacterized protein</fullName>
    </submittedName>
</protein>
<proteinExistence type="predicted"/>
<accession>A0A6B0SDY6</accession>
<sequence length="77" mass="8467">MLGCAHVNTADKMTLQRKGPIPGADSHVGACAQVSLVLHAFETLKNPTAFLRTWATEKTPKGKSSLPKWEKLNMFRC</sequence>
<name>A0A6B0SDY6_9CETA</name>
<reference evidence="1" key="1">
    <citation type="submission" date="2019-10" db="EMBL/GenBank/DDBJ databases">
        <title>The sequence and de novo assembly of the wild yak genome.</title>
        <authorList>
            <person name="Liu Y."/>
        </authorList>
    </citation>
    <scope>NUCLEOTIDE SEQUENCE [LARGE SCALE GENOMIC DNA]</scope>
    <source>
        <strain evidence="1">WY2019</strain>
    </source>
</reference>
<dbReference type="Proteomes" id="UP000322234">
    <property type="component" value="Unassembled WGS sequence"/>
</dbReference>
<keyword evidence="2" id="KW-1185">Reference proteome</keyword>